<accession>A0A2W7NII5</accession>
<feature type="chain" id="PRO_5015941246" description="OmpL-like beta-barrel porin-2" evidence="1">
    <location>
        <begin position="24"/>
        <end position="415"/>
    </location>
</feature>
<evidence type="ECO:0008006" key="4">
    <source>
        <dbReference type="Google" id="ProtNLM"/>
    </source>
</evidence>
<dbReference type="Proteomes" id="UP000249239">
    <property type="component" value="Unassembled WGS sequence"/>
</dbReference>
<keyword evidence="1" id="KW-0732">Signal</keyword>
<organism evidence="2 3">
    <name type="scientific">Breznakibacter xylanolyticus</name>
    <dbReference type="NCBI Taxonomy" id="990"/>
    <lineage>
        <taxon>Bacteria</taxon>
        <taxon>Pseudomonadati</taxon>
        <taxon>Bacteroidota</taxon>
        <taxon>Bacteroidia</taxon>
        <taxon>Marinilabiliales</taxon>
        <taxon>Marinilabiliaceae</taxon>
        <taxon>Breznakibacter</taxon>
    </lineage>
</organism>
<dbReference type="EMBL" id="QKZK01000005">
    <property type="protein sequence ID" value="PZX19273.1"/>
    <property type="molecule type" value="Genomic_DNA"/>
</dbReference>
<gene>
    <name evidence="2" type="ORF">LX69_00942</name>
</gene>
<evidence type="ECO:0000313" key="2">
    <source>
        <dbReference type="EMBL" id="PZX19273.1"/>
    </source>
</evidence>
<keyword evidence="3" id="KW-1185">Reference proteome</keyword>
<proteinExistence type="predicted"/>
<protein>
    <recommendedName>
        <fullName evidence="4">OmpL-like beta-barrel porin-2</fullName>
    </recommendedName>
</protein>
<reference evidence="2 3" key="1">
    <citation type="submission" date="2018-06" db="EMBL/GenBank/DDBJ databases">
        <title>Genomic Encyclopedia of Archaeal and Bacterial Type Strains, Phase II (KMG-II): from individual species to whole genera.</title>
        <authorList>
            <person name="Goeker M."/>
        </authorList>
    </citation>
    <scope>NUCLEOTIDE SEQUENCE [LARGE SCALE GENOMIC DNA]</scope>
    <source>
        <strain evidence="2 3">DSM 6779</strain>
    </source>
</reference>
<feature type="signal peptide" evidence="1">
    <location>
        <begin position="1"/>
        <end position="23"/>
    </location>
</feature>
<dbReference type="AlphaFoldDB" id="A0A2W7NII5"/>
<comment type="caution">
    <text evidence="2">The sequence shown here is derived from an EMBL/GenBank/DDBJ whole genome shotgun (WGS) entry which is preliminary data.</text>
</comment>
<evidence type="ECO:0000313" key="3">
    <source>
        <dbReference type="Proteomes" id="UP000249239"/>
    </source>
</evidence>
<dbReference type="RefSeq" id="WP_111444651.1">
    <property type="nucleotide sequence ID" value="NZ_QKZK01000005.1"/>
</dbReference>
<sequence>MTQSLLTRVVLAALLGSTLPVFAQNDDKPKVTFGGFINHEVIYDSRQSTTAREGEVMLFPKPEAKDTEGNDVNDRSELTMLNFHTRLLASVAGPQIGSYKSSAYVEVDFLGTSDAAPNMIRMRHAFLKLANDKTEWLVGQYWHPMFVPECFPDIVGWNVALPVHVLSRNPQVRFTYKPSDKMKLTLAALGQRDFASHGPDGGSSVYLRRSGMPDVQAQLMLRATEGWTLGGTAGYKTIVPRLQTAAGLQDNASLGSYNLNLFSSFKNDKLAWLVEGIYGQNLSHFLMLGGYAVKSEDASGRRKYTNLNTLSVWTDFGYNLDAKWRVGVFGGYVKNLGADKKSTLSAATAYGVGTNIDHLISISPRVSYTIKNLKLAVEVNRLTAAYGSINAETLKVENTKEVTNNRFVFSTTYKF</sequence>
<evidence type="ECO:0000256" key="1">
    <source>
        <dbReference type="SAM" id="SignalP"/>
    </source>
</evidence>
<name>A0A2W7NII5_9BACT</name>
<dbReference type="SUPFAM" id="SSF56935">
    <property type="entry name" value="Porins"/>
    <property type="match status" value="1"/>
</dbReference>
<dbReference type="OrthoDB" id="9802177at2"/>